<sequence length="105" mass="11861">MPCAKPFNLLPQEHPVEGGDECQQMTEYLQGQLWKQQMSREAAQVPPLKAHTPPHAPSPPPSPCSLSPVLVTTFHARAFDRDRSTSLPYQFFANYLWLLALKAQF</sequence>
<feature type="region of interest" description="Disordered" evidence="1">
    <location>
        <begin position="37"/>
        <end position="63"/>
    </location>
</feature>
<feature type="compositionally biased region" description="Pro residues" evidence="1">
    <location>
        <begin position="54"/>
        <end position="63"/>
    </location>
</feature>
<organism evidence="2 3">
    <name type="scientific">Ovis ammon polii</name>
    <dbReference type="NCBI Taxonomy" id="230172"/>
    <lineage>
        <taxon>Eukaryota</taxon>
        <taxon>Metazoa</taxon>
        <taxon>Chordata</taxon>
        <taxon>Craniata</taxon>
        <taxon>Vertebrata</taxon>
        <taxon>Euteleostomi</taxon>
        <taxon>Mammalia</taxon>
        <taxon>Eutheria</taxon>
        <taxon>Laurasiatheria</taxon>
        <taxon>Artiodactyla</taxon>
        <taxon>Ruminantia</taxon>
        <taxon>Pecora</taxon>
        <taxon>Bovidae</taxon>
        <taxon>Caprinae</taxon>
        <taxon>Ovis</taxon>
    </lineage>
</organism>
<protein>
    <submittedName>
        <fullName evidence="2">Uncharacterized protein</fullName>
    </submittedName>
</protein>
<evidence type="ECO:0000256" key="1">
    <source>
        <dbReference type="SAM" id="MobiDB-lite"/>
    </source>
</evidence>
<dbReference type="AlphaFoldDB" id="A0AAD4UG02"/>
<accession>A0AAD4UG02</accession>
<reference evidence="2" key="1">
    <citation type="submission" date="2022-03" db="EMBL/GenBank/DDBJ databases">
        <title>Genomic analyses of argali, domestic sheep and their hybrids provide insights into chromosomal evolution, heterosis and genetic basis of agronomic traits.</title>
        <authorList>
            <person name="Li M."/>
        </authorList>
    </citation>
    <scope>NUCLEOTIDE SEQUENCE</scope>
    <source>
        <strain evidence="2">CAU-MHL-2022a</strain>
        <tissue evidence="2">Skin</tissue>
    </source>
</reference>
<proteinExistence type="predicted"/>
<dbReference type="EMBL" id="JAKZEL010000004">
    <property type="protein sequence ID" value="KAI4544004.1"/>
    <property type="molecule type" value="Genomic_DNA"/>
</dbReference>
<gene>
    <name evidence="2" type="ORF">MG293_004270</name>
</gene>
<evidence type="ECO:0000313" key="3">
    <source>
        <dbReference type="Proteomes" id="UP001214576"/>
    </source>
</evidence>
<comment type="caution">
    <text evidence="2">The sequence shown here is derived from an EMBL/GenBank/DDBJ whole genome shotgun (WGS) entry which is preliminary data.</text>
</comment>
<name>A0AAD4UG02_OVIAM</name>
<keyword evidence="3" id="KW-1185">Reference proteome</keyword>
<evidence type="ECO:0000313" key="2">
    <source>
        <dbReference type="EMBL" id="KAI4544004.1"/>
    </source>
</evidence>
<dbReference type="Proteomes" id="UP001214576">
    <property type="component" value="Unassembled WGS sequence"/>
</dbReference>